<name>A0A4P6F9X5_9MICO</name>
<feature type="region of interest" description="Disordered" evidence="1">
    <location>
        <begin position="120"/>
        <end position="154"/>
    </location>
</feature>
<evidence type="ECO:0000256" key="2">
    <source>
        <dbReference type="SAM" id="Phobius"/>
    </source>
</evidence>
<feature type="region of interest" description="Disordered" evidence="1">
    <location>
        <begin position="168"/>
        <end position="189"/>
    </location>
</feature>
<dbReference type="RefSeq" id="WP_129188614.1">
    <property type="nucleotide sequence ID" value="NZ_CP035491.1"/>
</dbReference>
<feature type="transmembrane region" description="Helical" evidence="2">
    <location>
        <begin position="97"/>
        <end position="115"/>
    </location>
</feature>
<gene>
    <name evidence="3" type="ORF">ET445_02730</name>
</gene>
<accession>A0A4P6F9X5</accession>
<keyword evidence="2" id="KW-1133">Transmembrane helix</keyword>
<sequence>MSNRDVDRIARLQRAAYGAGADSAARAAAVAELEALLAVPVEEPTGEGPTGEGEARLTALPAADAADAADAAATADPPEAADAPAGVVGFLRRNRTAVISAAAALAVGLTIGWGLGASGTPTERLGGDDPGASDATDADVPEPEPFTNSYTGALPPVPVASTGAVGVFTRPQEPDDVPTHMADGSSGEAGFDLETASTRLIGERADGVKVYAAREENGVDICVLLAAGQLLAKTCTEFGQFNGSGLLVEGTYEEPYGTVGVLWRPDGTLAWAAIVGE</sequence>
<dbReference type="AlphaFoldDB" id="A0A4P6F9X5"/>
<proteinExistence type="predicted"/>
<keyword evidence="2" id="KW-0472">Membrane</keyword>
<reference evidence="3 4" key="1">
    <citation type="submission" date="2019-01" db="EMBL/GenBank/DDBJ databases">
        <title>Genome sequencing of strain FW100M-8.</title>
        <authorList>
            <person name="Heo J."/>
            <person name="Kim S.-J."/>
            <person name="Kim J.-S."/>
            <person name="Hong S.-B."/>
            <person name="Kwon S.-W."/>
        </authorList>
    </citation>
    <scope>NUCLEOTIDE SEQUENCE [LARGE SCALE GENOMIC DNA]</scope>
    <source>
        <strain evidence="3 4">FW100M-8</strain>
    </source>
</reference>
<dbReference type="OrthoDB" id="5007775at2"/>
<dbReference type="KEGG" id="agf:ET445_02730"/>
<evidence type="ECO:0000313" key="3">
    <source>
        <dbReference type="EMBL" id="QAY72415.1"/>
    </source>
</evidence>
<dbReference type="Proteomes" id="UP000291259">
    <property type="component" value="Chromosome"/>
</dbReference>
<evidence type="ECO:0000313" key="4">
    <source>
        <dbReference type="Proteomes" id="UP000291259"/>
    </source>
</evidence>
<keyword evidence="2" id="KW-0812">Transmembrane</keyword>
<evidence type="ECO:0000256" key="1">
    <source>
        <dbReference type="SAM" id="MobiDB-lite"/>
    </source>
</evidence>
<protein>
    <submittedName>
        <fullName evidence="3">Uncharacterized protein</fullName>
    </submittedName>
</protein>
<keyword evidence="4" id="KW-1185">Reference proteome</keyword>
<dbReference type="EMBL" id="CP035491">
    <property type="protein sequence ID" value="QAY72415.1"/>
    <property type="molecule type" value="Genomic_DNA"/>
</dbReference>
<organism evidence="3 4">
    <name type="scientific">Agromyces protaetiae</name>
    <dbReference type="NCBI Taxonomy" id="2509455"/>
    <lineage>
        <taxon>Bacteria</taxon>
        <taxon>Bacillati</taxon>
        <taxon>Actinomycetota</taxon>
        <taxon>Actinomycetes</taxon>
        <taxon>Micrococcales</taxon>
        <taxon>Microbacteriaceae</taxon>
        <taxon>Agromyces</taxon>
    </lineage>
</organism>